<evidence type="ECO:0000256" key="7">
    <source>
        <dbReference type="ARBA" id="ARBA00031259"/>
    </source>
</evidence>
<keyword evidence="8" id="KW-0010">Activator</keyword>
<dbReference type="GO" id="GO:0003712">
    <property type="term" value="F:transcription coregulator activity"/>
    <property type="evidence" value="ECO:0007669"/>
    <property type="project" value="InterPro"/>
</dbReference>
<dbReference type="EMBL" id="JAVRQU010000005">
    <property type="protein sequence ID" value="KAK5703077.1"/>
    <property type="molecule type" value="Genomic_DNA"/>
</dbReference>
<dbReference type="Pfam" id="PF04934">
    <property type="entry name" value="Med6"/>
    <property type="match status" value="1"/>
</dbReference>
<dbReference type="PANTHER" id="PTHR13104">
    <property type="entry name" value="MED-6-RELATED"/>
    <property type="match status" value="1"/>
</dbReference>
<evidence type="ECO:0000256" key="3">
    <source>
        <dbReference type="ARBA" id="ARBA00020634"/>
    </source>
</evidence>
<reference evidence="10" key="1">
    <citation type="submission" date="2023-08" db="EMBL/GenBank/DDBJ databases">
        <title>Black Yeasts Isolated from many extreme environments.</title>
        <authorList>
            <person name="Coleine C."/>
            <person name="Stajich J.E."/>
            <person name="Selbmann L."/>
        </authorList>
    </citation>
    <scope>NUCLEOTIDE SEQUENCE</scope>
    <source>
        <strain evidence="10">CCFEE 5810</strain>
    </source>
</reference>
<organism evidence="10 11">
    <name type="scientific">Elasticomyces elasticus</name>
    <dbReference type="NCBI Taxonomy" id="574655"/>
    <lineage>
        <taxon>Eukaryota</taxon>
        <taxon>Fungi</taxon>
        <taxon>Dikarya</taxon>
        <taxon>Ascomycota</taxon>
        <taxon>Pezizomycotina</taxon>
        <taxon>Dothideomycetes</taxon>
        <taxon>Dothideomycetidae</taxon>
        <taxon>Mycosphaerellales</taxon>
        <taxon>Teratosphaeriaceae</taxon>
        <taxon>Elasticomyces</taxon>
    </lineage>
</organism>
<dbReference type="InterPro" id="IPR038566">
    <property type="entry name" value="Mediator_Med6_sf"/>
</dbReference>
<dbReference type="Proteomes" id="UP001310594">
    <property type="component" value="Unassembled WGS sequence"/>
</dbReference>
<keyword evidence="6 8" id="KW-0539">Nucleus</keyword>
<feature type="compositionally biased region" description="Basic and acidic residues" evidence="9">
    <location>
        <begin position="294"/>
        <end position="315"/>
    </location>
</feature>
<evidence type="ECO:0000256" key="2">
    <source>
        <dbReference type="ARBA" id="ARBA00007526"/>
    </source>
</evidence>
<evidence type="ECO:0000256" key="4">
    <source>
        <dbReference type="ARBA" id="ARBA00023015"/>
    </source>
</evidence>
<evidence type="ECO:0000256" key="9">
    <source>
        <dbReference type="SAM" id="MobiDB-lite"/>
    </source>
</evidence>
<comment type="caution">
    <text evidence="10">The sequence shown here is derived from an EMBL/GenBank/DDBJ whole genome shotgun (WGS) entry which is preliminary data.</text>
</comment>
<evidence type="ECO:0000313" key="11">
    <source>
        <dbReference type="Proteomes" id="UP001310594"/>
    </source>
</evidence>
<comment type="similarity">
    <text evidence="2 8">Belongs to the Mediator complex subunit 6 family.</text>
</comment>
<protein>
    <recommendedName>
        <fullName evidence="3 8">Mediator of RNA polymerase II transcription subunit 6</fullName>
    </recommendedName>
    <alternativeName>
        <fullName evidence="7 8">Mediator complex subunit 6</fullName>
    </alternativeName>
</protein>
<evidence type="ECO:0000256" key="6">
    <source>
        <dbReference type="ARBA" id="ARBA00023242"/>
    </source>
</evidence>
<dbReference type="GO" id="GO:0016592">
    <property type="term" value="C:mediator complex"/>
    <property type="evidence" value="ECO:0007669"/>
    <property type="project" value="InterPro"/>
</dbReference>
<evidence type="ECO:0000256" key="5">
    <source>
        <dbReference type="ARBA" id="ARBA00023163"/>
    </source>
</evidence>
<proteinExistence type="inferred from homology"/>
<comment type="subcellular location">
    <subcellularLocation>
        <location evidence="1 8">Nucleus</location>
    </subcellularLocation>
</comment>
<evidence type="ECO:0000313" key="10">
    <source>
        <dbReference type="EMBL" id="KAK5703077.1"/>
    </source>
</evidence>
<dbReference type="InterPro" id="IPR007018">
    <property type="entry name" value="Mediator_Med6"/>
</dbReference>
<feature type="compositionally biased region" description="Basic and acidic residues" evidence="9">
    <location>
        <begin position="344"/>
        <end position="354"/>
    </location>
</feature>
<feature type="compositionally biased region" description="Basic residues" evidence="9">
    <location>
        <begin position="355"/>
        <end position="364"/>
    </location>
</feature>
<evidence type="ECO:0000256" key="1">
    <source>
        <dbReference type="ARBA" id="ARBA00004123"/>
    </source>
</evidence>
<feature type="compositionally biased region" description="Low complexity" evidence="9">
    <location>
        <begin position="197"/>
        <end position="208"/>
    </location>
</feature>
<feature type="region of interest" description="Disordered" evidence="9">
    <location>
        <begin position="294"/>
        <end position="386"/>
    </location>
</feature>
<comment type="function">
    <text evidence="8">Component of the Mediator complex, a coactivator involved in the regulated transcription of nearly all RNA polymerase II-dependent genes. Mediator functions as a bridge to convey information from gene-specific regulatory proteins to the basal RNA polymerase II transcription machinery. Mediator is recruited to promoters by direct interactions with regulatory proteins and serves as a scaffold for the assembly of a functional preinitiation complex with RNA polymerase II and the general transcription factors.</text>
</comment>
<keyword evidence="5 8" id="KW-0804">Transcription</keyword>
<dbReference type="Gene3D" id="3.10.450.580">
    <property type="entry name" value="Mediator complex, subunit Med6"/>
    <property type="match status" value="1"/>
</dbReference>
<evidence type="ECO:0000256" key="8">
    <source>
        <dbReference type="RuleBase" id="RU364143"/>
    </source>
</evidence>
<feature type="compositionally biased region" description="Low complexity" evidence="9">
    <location>
        <begin position="367"/>
        <end position="386"/>
    </location>
</feature>
<dbReference type="GO" id="GO:0006357">
    <property type="term" value="P:regulation of transcription by RNA polymerase II"/>
    <property type="evidence" value="ECO:0007669"/>
    <property type="project" value="InterPro"/>
</dbReference>
<accession>A0AAN7W8H5</accession>
<comment type="subunit">
    <text evidence="8">Component of the Mediator complex.</text>
</comment>
<dbReference type="AlphaFoldDB" id="A0AAN7W8H5"/>
<name>A0AAN7W8H5_9PEZI</name>
<keyword evidence="4 8" id="KW-0805">Transcription regulation</keyword>
<gene>
    <name evidence="8 10" type="primary">MED6</name>
    <name evidence="10" type="ORF">LTR97_004024</name>
</gene>
<sequence>MTAPAPPLDEIIFARPDIAQWWMDGEGGLMPGPHTWMEERLIHRYFTESPFFDPTTKNGTLWGQVEKSVDLYRLYHDRAALEAALARSKGPEYVIAYGPQAVTDKGVPPGQKSNIWVLRRQERLEAKDKSLSLTELRGTYYIVNESIYQAPSVADVVGNRMLSAVMSLQKMWEKAATLPTFSPTTGHTYLPVTSNKGTASTAASRAGSPNRSRSASLAPGPMDTQSLRSGSVPADGSQIGGSNTSDDVLATRLLVDSLRQTATYGDEFMDENPLLGEPGNFKFTASTAAIKKRRADDEAAERKAQETKEAKEKAIASRAGSTSPKPAATVKAPTPPPVFTEARATAKMDKDKKEERKRRRKSKHGGTATSPATPRSATSAMPSSVG</sequence>
<feature type="region of interest" description="Disordered" evidence="9">
    <location>
        <begin position="189"/>
        <end position="245"/>
    </location>
</feature>